<evidence type="ECO:0000256" key="6">
    <source>
        <dbReference type="ARBA" id="ARBA00023163"/>
    </source>
</evidence>
<dbReference type="PANTHER" id="PTHR46481">
    <property type="entry name" value="ZINC FINGER BED DOMAIN-CONTAINING PROTEIN 4"/>
    <property type="match status" value="1"/>
</dbReference>
<feature type="region of interest" description="Disordered" evidence="9">
    <location>
        <begin position="575"/>
        <end position="628"/>
    </location>
</feature>
<keyword evidence="4" id="KW-0805">Transcription regulation</keyword>
<feature type="compositionally biased region" description="Polar residues" evidence="9">
    <location>
        <begin position="226"/>
        <end position="251"/>
    </location>
</feature>
<dbReference type="PANTHER" id="PTHR46481:SF8">
    <property type="entry name" value="ZINC FINGER BED DOMAIN-CONTAINING PROTEIN RICESLEEPER 1-LIKE"/>
    <property type="match status" value="1"/>
</dbReference>
<feature type="compositionally biased region" description="Polar residues" evidence="9">
    <location>
        <begin position="463"/>
        <end position="482"/>
    </location>
</feature>
<feature type="compositionally biased region" description="Polar residues" evidence="9">
    <location>
        <begin position="816"/>
        <end position="827"/>
    </location>
</feature>
<dbReference type="Gramene" id="AUR62008835-RA">
    <property type="protein sequence ID" value="AUR62008835-RA:cds"/>
    <property type="gene ID" value="AUR62008835"/>
</dbReference>
<keyword evidence="6" id="KW-0804">Transcription</keyword>
<feature type="region of interest" description="Disordered" evidence="9">
    <location>
        <begin position="226"/>
        <end position="282"/>
    </location>
</feature>
<dbReference type="Proteomes" id="UP000596660">
    <property type="component" value="Unplaced"/>
</dbReference>
<dbReference type="PROSITE" id="PS50808">
    <property type="entry name" value="ZF_BED"/>
    <property type="match status" value="1"/>
</dbReference>
<evidence type="ECO:0000256" key="3">
    <source>
        <dbReference type="ARBA" id="ARBA00022833"/>
    </source>
</evidence>
<evidence type="ECO:0000256" key="4">
    <source>
        <dbReference type="ARBA" id="ARBA00023015"/>
    </source>
</evidence>
<evidence type="ECO:0000259" key="10">
    <source>
        <dbReference type="PROSITE" id="PS50808"/>
    </source>
</evidence>
<dbReference type="InterPro" id="IPR025525">
    <property type="entry name" value="hAT-like_transposase_RNase-H"/>
</dbReference>
<keyword evidence="12" id="KW-1185">Reference proteome</keyword>
<feature type="compositionally biased region" description="Polar residues" evidence="9">
    <location>
        <begin position="1780"/>
        <end position="1799"/>
    </location>
</feature>
<evidence type="ECO:0000256" key="9">
    <source>
        <dbReference type="SAM" id="MobiDB-lite"/>
    </source>
</evidence>
<evidence type="ECO:0000256" key="7">
    <source>
        <dbReference type="PROSITE-ProRule" id="PRU00027"/>
    </source>
</evidence>
<dbReference type="SMART" id="SM00614">
    <property type="entry name" value="ZnF_BED"/>
    <property type="match status" value="1"/>
</dbReference>
<feature type="region of interest" description="Disordered" evidence="9">
    <location>
        <begin position="431"/>
        <end position="509"/>
    </location>
</feature>
<accession>A0A803LAE6</accession>
<feature type="region of interest" description="Disordered" evidence="9">
    <location>
        <begin position="1753"/>
        <end position="1799"/>
    </location>
</feature>
<feature type="compositionally biased region" description="Polar residues" evidence="9">
    <location>
        <begin position="770"/>
        <end position="779"/>
    </location>
</feature>
<keyword evidence="5" id="KW-0238">DNA-binding</keyword>
<feature type="region of interest" description="Disordered" evidence="9">
    <location>
        <begin position="312"/>
        <end position="391"/>
    </location>
</feature>
<feature type="compositionally biased region" description="Polar residues" evidence="9">
    <location>
        <begin position="377"/>
        <end position="391"/>
    </location>
</feature>
<feature type="region of interest" description="Disordered" evidence="9">
    <location>
        <begin position="737"/>
        <end position="780"/>
    </location>
</feature>
<dbReference type="SUPFAM" id="SSF140996">
    <property type="entry name" value="Hermes dimerisation domain"/>
    <property type="match status" value="1"/>
</dbReference>
<feature type="domain" description="BED-type" evidence="10">
    <location>
        <begin position="1012"/>
        <end position="1066"/>
    </location>
</feature>
<feature type="region of interest" description="Disordered" evidence="9">
    <location>
        <begin position="166"/>
        <end position="186"/>
    </location>
</feature>
<feature type="region of interest" description="Disordered" evidence="9">
    <location>
        <begin position="1"/>
        <end position="30"/>
    </location>
</feature>
<evidence type="ECO:0000256" key="1">
    <source>
        <dbReference type="ARBA" id="ARBA00022723"/>
    </source>
</evidence>
<dbReference type="InterPro" id="IPR052035">
    <property type="entry name" value="ZnF_BED_domain_contain"/>
</dbReference>
<dbReference type="SUPFAM" id="SSF53098">
    <property type="entry name" value="Ribonuclease H-like"/>
    <property type="match status" value="1"/>
</dbReference>
<feature type="region of interest" description="Disordered" evidence="9">
    <location>
        <begin position="658"/>
        <end position="703"/>
    </location>
</feature>
<keyword evidence="1" id="KW-0479">Metal-binding</keyword>
<keyword evidence="3" id="KW-0862">Zinc</keyword>
<feature type="compositionally biased region" description="Polar residues" evidence="9">
    <location>
        <begin position="97"/>
        <end position="134"/>
    </location>
</feature>
<evidence type="ECO:0000256" key="8">
    <source>
        <dbReference type="SAM" id="Coils"/>
    </source>
</evidence>
<reference evidence="11" key="1">
    <citation type="journal article" date="2017" name="Nature">
        <title>The genome of Chenopodium quinoa.</title>
        <authorList>
            <person name="Jarvis D.E."/>
            <person name="Ho Y.S."/>
            <person name="Lightfoot D.J."/>
            <person name="Schmoeckel S.M."/>
            <person name="Li B."/>
            <person name="Borm T.J.A."/>
            <person name="Ohyanagi H."/>
            <person name="Mineta K."/>
            <person name="Michell C.T."/>
            <person name="Saber N."/>
            <person name="Kharbatia N.M."/>
            <person name="Rupper R.R."/>
            <person name="Sharp A.R."/>
            <person name="Dally N."/>
            <person name="Boughton B.A."/>
            <person name="Woo Y.H."/>
            <person name="Gao G."/>
            <person name="Schijlen E.G.W.M."/>
            <person name="Guo X."/>
            <person name="Momin A.A."/>
            <person name="Negrao S."/>
            <person name="Al-Babili S."/>
            <person name="Gehring C."/>
            <person name="Roessner U."/>
            <person name="Jung C."/>
            <person name="Murphy K."/>
            <person name="Arold S.T."/>
            <person name="Gojobori T."/>
            <person name="van der Linden C.G."/>
            <person name="van Loo E.N."/>
            <person name="Jellen E.N."/>
            <person name="Maughan P.J."/>
            <person name="Tester M."/>
        </authorList>
    </citation>
    <scope>NUCLEOTIDE SEQUENCE [LARGE SCALE GENOMIC DNA]</scope>
    <source>
        <strain evidence="11">cv. PI 614886</strain>
    </source>
</reference>
<feature type="coiled-coil region" evidence="8">
    <location>
        <begin position="1677"/>
        <end position="1704"/>
    </location>
</feature>
<evidence type="ECO:0000313" key="11">
    <source>
        <dbReference type="EnsemblPlants" id="AUR62008835-RA:cds"/>
    </source>
</evidence>
<sequence length="1799" mass="199461">METKKRKLEEDDYNNDQLNPANVDDDTGVEQQQLVVAFTSNQGLPYQLPPHFDLDPNRAPLYRPQLHFDPDFNRDTLFKPRPHYGGFDPAPQLHFGSLNQPGSSLNPTITQAPLHQSPSPRGSINQPGSSTNSAFNRVVPLHQSQSPHGSLNQPRSSLNSTFNQVVPLHQSQSQSESPHDSLNQLGLGSNSALYRVQLLHQSQPPLDSLNQPRSSPNSAFNQTSLHELHQSSQPPHGSLNQPGSSPNSDFNQAPLHDLHQSQHPHGSLNHLESSPNSACNQAPLHDLHQLQPPHVSLNQLGLSPNSAFCQAPLHDLHQPQPSDGSLNQPGSSPNYAFNQSPLHDLHQPQPPHGSLNQPGSIPNCSFNQAPLHDLHQSQHPHGSLNQPGSSPNSAFYQALLYDLHQSQYPHGLLNQPGSSTNSAFDQASLHNLHQSQPPHGSLNQPGSSPNSAFNQAPLHDLHQSQPPHSSLNQPGSSPSVSYQAPFHDLHHPQLPHGSLNQLGSSPNSEFYQAPLQDLHQSQPPHGLLNQQRLSPNSAFNQAPLHDLHQSQLPHGSLNQLVSSPNSAFDQAPLLDMHQSQPPHGSLNQPRSSPNSAFYQAPLHDLHQSQPPHGSLNQPGSSPNSTFYQAPLHDLHQSQPPRGSLNQPGLSSNFALNQAPLHQSKPPRGPLNQPGSRLNPALNQAPLHQSQPPRGSLNQPRLSSNHAFNPALLHHSQYHRGSLNQQGSRSNPVVNRAPLLQNLPPQSNEVQHNPPPPRRSNRESDSKLRLMSSQQSSNHMGNRINMMLDLVNGLKANIETLEAELYAMKQTVQPILPSTGNADSTNVHPPSAFHGGGDYRSQPQWTNADFNSRQTKRRESEDNIHKMIPSVDRFGTVISSNVLLSRAQDGGYDNAKLPYAPLAQRTGNGPGSTSGNIIAGDESEGPVSMAAGEVFSATNTDLPVTHGFTPPPAASLTPPTAASSLAPPPAMDDAIVQFATPKSEEHAIIEKPPITKKRPSIATSDGVEKKGKKKRSWLWDHFELIVKDGNKRSQCVYCKVDVCGDSRSGTSVMRNHLERCKEYPPNVDKSQRRLAFQIEQSQRILGDASVGDNASGEKEGKLEFWKFRQEEGRKAFAKMIIMDELPFRFADREGFRYFMSVVQPNFIIPSRFTVARDCYRLFLDEKKNLKSYFSKCSSRISLTIDTWTSCHNLSHMCLTAHFIDHNWNLHKKILNFCPISGHSSEAIGKAVEKCLLEWGITKVMTITVDNASSNNVGVQYLRKRLLRWKDGTVLEGKFLHMRCAAHILNLTIREGLKECDDSIKRIRNAVRFVRSSPARLQKFRNCVNQEQIESKRQLCLDAETRWNSTYLMLECALLYQKAFDLLENSDGGKFFSELTKISGVPTDMDWHRVASFIPFLKIFYDATLRLSGSLYATTNVYLVELVAIGKMIKKKCECVDIGEKLMASGMKKRHDKYWENVDNINLMLYVAVVLDPRRKMHYVKWAINDQYDSDKATQLYNMVMETLTSLYEHYAAIQSQNVPNVSENALTSKGLENYNDWHDVADYEFERDIGGQTVFDQKSDLDKYLMDDREPNIIVSLHQSQPPRSSLNQPGLSSNPAFNQTLLHQLQYHRGFLNQPGSRSNPVVNRSPLCQFLPPWSNEGQHNPFPPRRSNQESATKFRLMSSQQSSNHMGDRINMMLDLVNGLKANVETLEAELYAMKQTVQPISPSTGEVGSTNVLPPGAFQVSSSNVLLSESSRCGPGSALGYTTAKDESEGLVSTAAGEVFSATDTGEEENADTSQDGNTQGNSSAQQSFRR</sequence>
<feature type="region of interest" description="Disordered" evidence="9">
    <location>
        <begin position="73"/>
        <end position="134"/>
    </location>
</feature>
<feature type="coiled-coil region" evidence="8">
    <location>
        <begin position="783"/>
        <end position="810"/>
    </location>
</feature>
<feature type="compositionally biased region" description="Polar residues" evidence="9">
    <location>
        <begin position="319"/>
        <end position="340"/>
    </location>
</feature>
<dbReference type="InterPro" id="IPR003656">
    <property type="entry name" value="Znf_BED"/>
</dbReference>
<evidence type="ECO:0000256" key="5">
    <source>
        <dbReference type="ARBA" id="ARBA00023125"/>
    </source>
</evidence>
<feature type="compositionally biased region" description="Polar residues" evidence="9">
    <location>
        <begin position="498"/>
        <end position="509"/>
    </location>
</feature>
<dbReference type="GO" id="GO:0003677">
    <property type="term" value="F:DNA binding"/>
    <property type="evidence" value="ECO:0007669"/>
    <property type="project" value="UniProtKB-KW"/>
</dbReference>
<name>A0A803LAE6_CHEQI</name>
<feature type="region of interest" description="Disordered" evidence="9">
    <location>
        <begin position="633"/>
        <end position="652"/>
    </location>
</feature>
<organism evidence="11 12">
    <name type="scientific">Chenopodium quinoa</name>
    <name type="common">Quinoa</name>
    <dbReference type="NCBI Taxonomy" id="63459"/>
    <lineage>
        <taxon>Eukaryota</taxon>
        <taxon>Viridiplantae</taxon>
        <taxon>Streptophyta</taxon>
        <taxon>Embryophyta</taxon>
        <taxon>Tracheophyta</taxon>
        <taxon>Spermatophyta</taxon>
        <taxon>Magnoliopsida</taxon>
        <taxon>eudicotyledons</taxon>
        <taxon>Gunneridae</taxon>
        <taxon>Pentapetalae</taxon>
        <taxon>Caryophyllales</taxon>
        <taxon>Chenopodiaceae</taxon>
        <taxon>Chenopodioideae</taxon>
        <taxon>Atripliceae</taxon>
        <taxon>Chenopodium</taxon>
    </lineage>
</organism>
<dbReference type="InterPro" id="IPR012337">
    <property type="entry name" value="RNaseH-like_sf"/>
</dbReference>
<keyword evidence="2 7" id="KW-0863">Zinc-finger</keyword>
<feature type="compositionally biased region" description="Polar residues" evidence="9">
    <location>
        <begin position="431"/>
        <end position="454"/>
    </location>
</feature>
<evidence type="ECO:0000313" key="12">
    <source>
        <dbReference type="Proteomes" id="UP000596660"/>
    </source>
</evidence>
<feature type="compositionally biased region" description="Polar residues" evidence="9">
    <location>
        <begin position="577"/>
        <end position="597"/>
    </location>
</feature>
<feature type="compositionally biased region" description="Polar residues" evidence="9">
    <location>
        <begin position="270"/>
        <end position="280"/>
    </location>
</feature>
<dbReference type="EnsemblPlants" id="AUR62008835-RA">
    <property type="protein sequence ID" value="AUR62008835-RA:cds"/>
    <property type="gene ID" value="AUR62008835"/>
</dbReference>
<proteinExistence type="predicted"/>
<protein>
    <recommendedName>
        <fullName evidence="10">BED-type domain-containing protein</fullName>
    </recommendedName>
</protein>
<feature type="region of interest" description="Disordered" evidence="9">
    <location>
        <begin position="816"/>
        <end position="861"/>
    </location>
</feature>
<feature type="compositionally biased region" description="Polar residues" evidence="9">
    <location>
        <begin position="636"/>
        <end position="652"/>
    </location>
</feature>
<dbReference type="Pfam" id="PF14372">
    <property type="entry name" value="hAT-like_RNase-H"/>
    <property type="match status" value="1"/>
</dbReference>
<feature type="compositionally biased region" description="Polar residues" evidence="9">
    <location>
        <begin position="685"/>
        <end position="703"/>
    </location>
</feature>
<evidence type="ECO:0000256" key="2">
    <source>
        <dbReference type="ARBA" id="ARBA00022771"/>
    </source>
</evidence>
<dbReference type="GO" id="GO:0008270">
    <property type="term" value="F:zinc ion binding"/>
    <property type="evidence" value="ECO:0007669"/>
    <property type="project" value="UniProtKB-KW"/>
</dbReference>
<keyword evidence="8" id="KW-0175">Coiled coil</keyword>
<reference evidence="11" key="2">
    <citation type="submission" date="2021-03" db="UniProtKB">
        <authorList>
            <consortium name="EnsemblPlants"/>
        </authorList>
    </citation>
    <scope>IDENTIFICATION</scope>
</reference>
<feature type="compositionally biased region" description="Polar residues" evidence="9">
    <location>
        <begin position="607"/>
        <end position="627"/>
    </location>
</feature>
<feature type="compositionally biased region" description="Polar residues" evidence="9">
    <location>
        <begin position="354"/>
        <end position="368"/>
    </location>
</feature>
<feature type="compositionally biased region" description="Polar residues" evidence="9">
    <location>
        <begin position="840"/>
        <end position="852"/>
    </location>
</feature>